<dbReference type="PANTHER" id="PTHR37808">
    <property type="entry name" value="SPORE GERMINATION PROTEIN-LIKE PROTEIN YDZR-RELATED"/>
    <property type="match status" value="1"/>
</dbReference>
<feature type="compositionally biased region" description="Polar residues" evidence="1">
    <location>
        <begin position="66"/>
        <end position="75"/>
    </location>
</feature>
<reference evidence="3" key="1">
    <citation type="journal article" date="2019" name="Int. J. Syst. Evol. Microbiol.">
        <title>The Global Catalogue of Microorganisms (GCM) 10K type strain sequencing project: providing services to taxonomists for standard genome sequencing and annotation.</title>
        <authorList>
            <consortium name="The Broad Institute Genomics Platform"/>
            <consortium name="The Broad Institute Genome Sequencing Center for Infectious Disease"/>
            <person name="Wu L."/>
            <person name="Ma J."/>
        </authorList>
    </citation>
    <scope>NUCLEOTIDE SEQUENCE [LARGE SCALE GENOMIC DNA]</scope>
    <source>
        <strain evidence="3">CCM 8749</strain>
    </source>
</reference>
<comment type="caution">
    <text evidence="2">The sequence shown here is derived from an EMBL/GenBank/DDBJ whole genome shotgun (WGS) entry which is preliminary data.</text>
</comment>
<evidence type="ECO:0000256" key="1">
    <source>
        <dbReference type="SAM" id="MobiDB-lite"/>
    </source>
</evidence>
<organism evidence="2 3">
    <name type="scientific">Marinicrinis lubricantis</name>
    <dbReference type="NCBI Taxonomy" id="2086470"/>
    <lineage>
        <taxon>Bacteria</taxon>
        <taxon>Bacillati</taxon>
        <taxon>Bacillota</taxon>
        <taxon>Bacilli</taxon>
        <taxon>Bacillales</taxon>
        <taxon>Paenibacillaceae</taxon>
    </lineage>
</organism>
<keyword evidence="3" id="KW-1185">Reference proteome</keyword>
<dbReference type="EMBL" id="JBHSQV010000153">
    <property type="protein sequence ID" value="MFC5987165.1"/>
    <property type="molecule type" value="Genomic_DNA"/>
</dbReference>
<dbReference type="InterPro" id="IPR019618">
    <property type="entry name" value="Spore_germination_GerPA"/>
</dbReference>
<dbReference type="RefSeq" id="WP_379894500.1">
    <property type="nucleotide sequence ID" value="NZ_CBCSCT010000052.1"/>
</dbReference>
<name>A0ABW1IPV2_9BACL</name>
<proteinExistence type="predicted"/>
<protein>
    <submittedName>
        <fullName evidence="2">Spore germination protein</fullName>
    </submittedName>
</protein>
<feature type="region of interest" description="Disordered" evidence="1">
    <location>
        <begin position="55"/>
        <end position="75"/>
    </location>
</feature>
<evidence type="ECO:0000313" key="3">
    <source>
        <dbReference type="Proteomes" id="UP001596250"/>
    </source>
</evidence>
<gene>
    <name evidence="2" type="ORF">ACFPXP_12190</name>
</gene>
<accession>A0ABW1IPV2</accession>
<evidence type="ECO:0000313" key="2">
    <source>
        <dbReference type="EMBL" id="MFC5987165.1"/>
    </source>
</evidence>
<dbReference type="Pfam" id="PF10676">
    <property type="entry name" value="gerPA"/>
    <property type="match status" value="1"/>
</dbReference>
<sequence>MPSVVGAVKILSVGSAGTVQFGDAVFISPTSSSKTFAGSGSFNTGDLPVTNNGISATNTFDRDGVDNSNQKVGTA</sequence>
<dbReference type="Proteomes" id="UP001596250">
    <property type="component" value="Unassembled WGS sequence"/>
</dbReference>
<dbReference type="PANTHER" id="PTHR37808:SF3">
    <property type="entry name" value="SPORE GERMINATION PROTEIN GERPA-RELATED"/>
    <property type="match status" value="1"/>
</dbReference>